<dbReference type="InterPro" id="IPR043129">
    <property type="entry name" value="ATPase_NBD"/>
</dbReference>
<accession>A0A6M4MF19</accession>
<dbReference type="EMBL" id="CP052766">
    <property type="protein sequence ID" value="QJR81702.1"/>
    <property type="molecule type" value="Genomic_DNA"/>
</dbReference>
<reference evidence="3" key="1">
    <citation type="submission" date="2014-12" db="EMBL/GenBank/DDBJ databases">
        <title>Complete genome sequence of a multi-drug resistant Klebsiella pneumoniae.</title>
        <authorList>
            <person name="Hua X."/>
            <person name="Chen Q."/>
            <person name="Li X."/>
            <person name="Feng Y."/>
            <person name="Ruan Z."/>
            <person name="Yu Y."/>
        </authorList>
    </citation>
    <scope>NUCLEOTIDE SEQUENCE [LARGE SCALE GENOMIC DNA]</scope>
    <source>
        <strain evidence="3">5.12</strain>
    </source>
</reference>
<dbReference type="AlphaFoldDB" id="A0A6M4MF19"/>
<evidence type="ECO:0000313" key="3">
    <source>
        <dbReference type="Proteomes" id="UP000219285"/>
    </source>
</evidence>
<gene>
    <name evidence="2" type="ORF">CA267_013480</name>
</gene>
<dbReference type="RefSeq" id="WP_075610731.1">
    <property type="nucleotide sequence ID" value="NZ_CP052766.1"/>
</dbReference>
<keyword evidence="3" id="KW-1185">Reference proteome</keyword>
<dbReference type="InterPro" id="IPR002731">
    <property type="entry name" value="ATPase_BadF"/>
</dbReference>
<dbReference type="PANTHER" id="PTHR43190:SF3">
    <property type="entry name" value="N-ACETYL-D-GLUCOSAMINE KINASE"/>
    <property type="match status" value="1"/>
</dbReference>
<evidence type="ECO:0000259" key="1">
    <source>
        <dbReference type="Pfam" id="PF01869"/>
    </source>
</evidence>
<evidence type="ECO:0000313" key="2">
    <source>
        <dbReference type="EMBL" id="QJR81702.1"/>
    </source>
</evidence>
<dbReference type="Proteomes" id="UP000219285">
    <property type="component" value="Chromosome"/>
</dbReference>
<dbReference type="PANTHER" id="PTHR43190">
    <property type="entry name" value="N-ACETYL-D-GLUCOSAMINE KINASE"/>
    <property type="match status" value="1"/>
</dbReference>
<dbReference type="Pfam" id="PF01869">
    <property type="entry name" value="BcrAD_BadFG"/>
    <property type="match status" value="1"/>
</dbReference>
<sequence>MYYNSERLYLGIDGGGTKCKAVLIDDYHSILGIGVAGAGNPVYGLQKAKNSIVESALKALEAAQRNIPKLSGLQLNNIPAGLGLAGVNIPAFFSQIADWESPFHSQYLTTDLSVACLGAHNGTDGAVIVSGTGTCGFATVAGESFMLGGHGFPQGDKGSGAWFGMRAVQSVLLSMDRLGPQTRITHHLFNHLNTQSANDIISYVATKSPSKFAGLAHCVFQAAVEQDAIAQTILDEGVGYLENMADSLLAHDPPRLSFIGGMADTIKEFLSSELQEKLAKPIHPPEVGAALFAKNSIAK</sequence>
<dbReference type="Gene3D" id="3.30.420.40">
    <property type="match status" value="2"/>
</dbReference>
<dbReference type="KEGG" id="apel:CA267_013480"/>
<dbReference type="NCBIfam" id="NF046058">
    <property type="entry name" value="NagK_SO3507"/>
    <property type="match status" value="1"/>
</dbReference>
<dbReference type="CDD" id="cd24082">
    <property type="entry name" value="ASKHA_NBD_GspK-like"/>
    <property type="match status" value="1"/>
</dbReference>
<proteinExistence type="predicted"/>
<reference evidence="2 3" key="2">
    <citation type="submission" date="2020-04" db="EMBL/GenBank/DDBJ databases">
        <title>Complete genome sequence of Alteromonas pelagimontana 5.12T.</title>
        <authorList>
            <person name="Sinha R.K."/>
            <person name="Krishnan K.P."/>
            <person name="Kurian J.P."/>
        </authorList>
    </citation>
    <scope>NUCLEOTIDE SEQUENCE [LARGE SCALE GENOMIC DNA]</scope>
    <source>
        <strain evidence="2 3">5.12</strain>
    </source>
</reference>
<name>A0A6M4MF19_9ALTE</name>
<protein>
    <submittedName>
        <fullName evidence="2">ATPase</fullName>
    </submittedName>
</protein>
<dbReference type="InterPro" id="IPR052519">
    <property type="entry name" value="Euk-type_GlcNAc_Kinase"/>
</dbReference>
<dbReference type="SUPFAM" id="SSF53067">
    <property type="entry name" value="Actin-like ATPase domain"/>
    <property type="match status" value="2"/>
</dbReference>
<organism evidence="2 3">
    <name type="scientific">Alteromonas pelagimontana</name>
    <dbReference type="NCBI Taxonomy" id="1858656"/>
    <lineage>
        <taxon>Bacteria</taxon>
        <taxon>Pseudomonadati</taxon>
        <taxon>Pseudomonadota</taxon>
        <taxon>Gammaproteobacteria</taxon>
        <taxon>Alteromonadales</taxon>
        <taxon>Alteromonadaceae</taxon>
        <taxon>Alteromonas/Salinimonas group</taxon>
        <taxon>Alteromonas</taxon>
    </lineage>
</organism>
<dbReference type="OrthoDB" id="9816014at2"/>
<feature type="domain" description="ATPase BadF/BadG/BcrA/BcrD type" evidence="1">
    <location>
        <begin position="10"/>
        <end position="293"/>
    </location>
</feature>